<dbReference type="RefSeq" id="WP_303301513.1">
    <property type="nucleotide sequence ID" value="NZ_BAABDA010000050.1"/>
</dbReference>
<evidence type="ECO:0000313" key="1">
    <source>
        <dbReference type="EMBL" id="MDO5974371.1"/>
    </source>
</evidence>
<proteinExistence type="predicted"/>
<protein>
    <submittedName>
        <fullName evidence="1">Uncharacterized protein</fullName>
    </submittedName>
</protein>
<comment type="caution">
    <text evidence="1">The sequence shown here is derived from an EMBL/GenBank/DDBJ whole genome shotgun (WGS) entry which is preliminary data.</text>
</comment>
<keyword evidence="2" id="KW-1185">Reference proteome</keyword>
<accession>A0ABT8WMI8</accession>
<name>A0ABT8WMI8_9FLAO</name>
<gene>
    <name evidence="1" type="ORF">Q4Q40_09265</name>
</gene>
<sequence length="77" mass="8821">MMTKYIITGDTGFIRSHITETLHNQVFLDTSLIIYGVIKHAITSSKKFKELGFKPDYTLQQQGLEATISYNQLIIKQ</sequence>
<reference evidence="1" key="1">
    <citation type="submission" date="2023-07" db="EMBL/GenBank/DDBJ databases">
        <title>Two novel species in the genus Flavivirga.</title>
        <authorList>
            <person name="Kwon K."/>
        </authorList>
    </citation>
    <scope>NUCLEOTIDE SEQUENCE</scope>
    <source>
        <strain evidence="1">KACC 14158</strain>
    </source>
</reference>
<dbReference type="Proteomes" id="UP001176806">
    <property type="component" value="Unassembled WGS sequence"/>
</dbReference>
<dbReference type="EMBL" id="JAUOEL010000003">
    <property type="protein sequence ID" value="MDO5974371.1"/>
    <property type="molecule type" value="Genomic_DNA"/>
</dbReference>
<evidence type="ECO:0000313" key="2">
    <source>
        <dbReference type="Proteomes" id="UP001176806"/>
    </source>
</evidence>
<organism evidence="1 2">
    <name type="scientific">Flavivirga jejuensis</name>
    <dbReference type="NCBI Taxonomy" id="870487"/>
    <lineage>
        <taxon>Bacteria</taxon>
        <taxon>Pseudomonadati</taxon>
        <taxon>Bacteroidota</taxon>
        <taxon>Flavobacteriia</taxon>
        <taxon>Flavobacteriales</taxon>
        <taxon>Flavobacteriaceae</taxon>
        <taxon>Flavivirga</taxon>
    </lineage>
</organism>